<evidence type="ECO:0000313" key="2">
    <source>
        <dbReference type="Proteomes" id="UP001320420"/>
    </source>
</evidence>
<evidence type="ECO:0000313" key="1">
    <source>
        <dbReference type="EMBL" id="KAK7749257.1"/>
    </source>
</evidence>
<dbReference type="Proteomes" id="UP001320420">
    <property type="component" value="Unassembled WGS sequence"/>
</dbReference>
<proteinExistence type="predicted"/>
<sequence length="117" mass="12680">MDLVRVGVDGSGSRASRRILLGSVKKLQVDDGLMIFAMITDTVLIAAMNVVSTTNSNLIDPDQPITLTPDVISERVLGSKMVLLVEQMQIVTIWTVKACLLIMYGRLTSVGPTMPSF</sequence>
<protein>
    <submittedName>
        <fullName evidence="1">Uncharacterized protein</fullName>
    </submittedName>
</protein>
<reference evidence="1 2" key="1">
    <citation type="submission" date="2024-02" db="EMBL/GenBank/DDBJ databases">
        <title>De novo assembly and annotation of 12 fungi associated with fruit tree decline syndrome in Ontario, Canada.</title>
        <authorList>
            <person name="Sulman M."/>
            <person name="Ellouze W."/>
            <person name="Ilyukhin E."/>
        </authorList>
    </citation>
    <scope>NUCLEOTIDE SEQUENCE [LARGE SCALE GENOMIC DNA]</scope>
    <source>
        <strain evidence="1 2">M11/M66-122</strain>
    </source>
</reference>
<name>A0AAN9UKQ5_9PEZI</name>
<gene>
    <name evidence="1" type="ORF">SLS62_008336</name>
</gene>
<dbReference type="AlphaFoldDB" id="A0AAN9UKQ5"/>
<accession>A0AAN9UKQ5</accession>
<comment type="caution">
    <text evidence="1">The sequence shown here is derived from an EMBL/GenBank/DDBJ whole genome shotgun (WGS) entry which is preliminary data.</text>
</comment>
<keyword evidence="2" id="KW-1185">Reference proteome</keyword>
<dbReference type="EMBL" id="JAKJXP020000076">
    <property type="protein sequence ID" value="KAK7749257.1"/>
    <property type="molecule type" value="Genomic_DNA"/>
</dbReference>
<organism evidence="1 2">
    <name type="scientific">Diatrype stigma</name>
    <dbReference type="NCBI Taxonomy" id="117547"/>
    <lineage>
        <taxon>Eukaryota</taxon>
        <taxon>Fungi</taxon>
        <taxon>Dikarya</taxon>
        <taxon>Ascomycota</taxon>
        <taxon>Pezizomycotina</taxon>
        <taxon>Sordariomycetes</taxon>
        <taxon>Xylariomycetidae</taxon>
        <taxon>Xylariales</taxon>
        <taxon>Diatrypaceae</taxon>
        <taxon>Diatrype</taxon>
    </lineage>
</organism>